<protein>
    <recommendedName>
        <fullName evidence="1">YgjP-like metallopeptidase domain-containing protein</fullName>
    </recommendedName>
</protein>
<dbReference type="KEGG" id="cbot:ATE48_01590"/>
<evidence type="ECO:0000313" key="3">
    <source>
        <dbReference type="Proteomes" id="UP000092498"/>
    </source>
</evidence>
<name>A0A1B1ADS5_9PROT</name>
<organism evidence="2 3">
    <name type="scientific">Candidatus Viadribacter manganicus</name>
    <dbReference type="NCBI Taxonomy" id="1759059"/>
    <lineage>
        <taxon>Bacteria</taxon>
        <taxon>Pseudomonadati</taxon>
        <taxon>Pseudomonadota</taxon>
        <taxon>Alphaproteobacteria</taxon>
        <taxon>Hyphomonadales</taxon>
        <taxon>Hyphomonadaceae</taxon>
        <taxon>Candidatus Viadribacter</taxon>
    </lineage>
</organism>
<dbReference type="InParanoid" id="A0A1B1ADS5"/>
<keyword evidence="3" id="KW-1185">Reference proteome</keyword>
<sequence length="314" mass="35483">MDGGHQCVFLGAQRAITGINVGDFAIDLELDRAAVTRASIDSHLLTLWRTLTHATGRVNKRDVGFLRMRFDSRQKVEPGQTEIETIDGRRVPVKLIVNPRARHVSVRIDPARREAIATAPSKRHLKHAAQFATERAGWIAQELSRLPRGVSLAPGSFVPLRGIEHELVYKHGRKPAFIEEDLLPRLVVPAPDVALFESRVLRFLKDQARTDLIDRVATHAIALGVRPERIQVKELRSRWGSCSVDGVLSFSWRLILAPPFVLDYLAAHEVAHLREMNHSRRFWALVNKCMPDYETGRDWLHENGSKLHAIGMAR</sequence>
<dbReference type="Pfam" id="PF01863">
    <property type="entry name" value="YgjP-like"/>
    <property type="match status" value="1"/>
</dbReference>
<feature type="domain" description="YgjP-like metallopeptidase" evidence="1">
    <location>
        <begin position="103"/>
        <end position="302"/>
    </location>
</feature>
<dbReference type="CDD" id="cd07344">
    <property type="entry name" value="M48_yhfN_like"/>
    <property type="match status" value="1"/>
</dbReference>
<dbReference type="PANTHER" id="PTHR30399:SF1">
    <property type="entry name" value="UTP PYROPHOSPHATASE"/>
    <property type="match status" value="1"/>
</dbReference>
<dbReference type="InterPro" id="IPR002725">
    <property type="entry name" value="YgjP-like_metallopeptidase"/>
</dbReference>
<dbReference type="AlphaFoldDB" id="A0A1B1ADS5"/>
<proteinExistence type="predicted"/>
<dbReference type="EMBL" id="CP013244">
    <property type="protein sequence ID" value="ANP44704.1"/>
    <property type="molecule type" value="Genomic_DNA"/>
</dbReference>
<dbReference type="Gene3D" id="3.30.2010.10">
    <property type="entry name" value="Metalloproteases ('zincins'), catalytic domain"/>
    <property type="match status" value="1"/>
</dbReference>
<evidence type="ECO:0000259" key="1">
    <source>
        <dbReference type="Pfam" id="PF01863"/>
    </source>
</evidence>
<dbReference type="Proteomes" id="UP000092498">
    <property type="component" value="Chromosome"/>
</dbReference>
<evidence type="ECO:0000313" key="2">
    <source>
        <dbReference type="EMBL" id="ANP44704.1"/>
    </source>
</evidence>
<dbReference type="PANTHER" id="PTHR30399">
    <property type="entry name" value="UNCHARACTERIZED PROTEIN YGJP"/>
    <property type="match status" value="1"/>
</dbReference>
<dbReference type="InterPro" id="IPR053136">
    <property type="entry name" value="UTP_pyrophosphatase-like"/>
</dbReference>
<gene>
    <name evidence="2" type="ORF">ATE48_01590</name>
</gene>
<accession>A0A1B1ADS5</accession>
<reference evidence="2 3" key="1">
    <citation type="submission" date="2015-11" db="EMBL/GenBank/DDBJ databases">
        <title>Whole-Genome Sequence of Candidatus Oderbacter manganicum from the National Park Lower Oder Valley, Germany.</title>
        <authorList>
            <person name="Braun B."/>
            <person name="Liere K."/>
            <person name="Szewzyk U."/>
        </authorList>
    </citation>
    <scope>NUCLEOTIDE SEQUENCE [LARGE SCALE GENOMIC DNA]</scope>
    <source>
        <strain evidence="2 3">OTSz_A_272</strain>
    </source>
</reference>